<dbReference type="AlphaFoldDB" id="A0A0K6IJH6"/>
<gene>
    <name evidence="2" type="ORF">Ga0061065_10398</name>
</gene>
<protein>
    <submittedName>
        <fullName evidence="2">Lipopolysaccharide export system protein LptC</fullName>
    </submittedName>
</protein>
<dbReference type="OrthoDB" id="6106100at2"/>
<dbReference type="Proteomes" id="UP000182769">
    <property type="component" value="Unassembled WGS sequence"/>
</dbReference>
<dbReference type="Pfam" id="PF06835">
    <property type="entry name" value="LptC"/>
    <property type="match status" value="1"/>
</dbReference>
<dbReference type="GO" id="GO:0015221">
    <property type="term" value="F:lipopolysaccharide transmembrane transporter activity"/>
    <property type="evidence" value="ECO:0007669"/>
    <property type="project" value="InterPro"/>
</dbReference>
<dbReference type="STRING" id="1137284.GCA_001418205_01096"/>
<keyword evidence="3" id="KW-1185">Reference proteome</keyword>
<dbReference type="NCBIfam" id="TIGR04409">
    <property type="entry name" value="LptC_YrbK"/>
    <property type="match status" value="1"/>
</dbReference>
<keyword evidence="1" id="KW-0812">Transmembrane</keyword>
<name>A0A0K6IJH6_9GAMM</name>
<dbReference type="InterPro" id="IPR010664">
    <property type="entry name" value="LipoPS_assembly_LptC-rel"/>
</dbReference>
<accession>A0A0K6IJH6</accession>
<feature type="transmembrane region" description="Helical" evidence="1">
    <location>
        <begin position="12"/>
        <end position="31"/>
    </location>
</feature>
<evidence type="ECO:0000313" key="2">
    <source>
        <dbReference type="EMBL" id="CUB03249.1"/>
    </source>
</evidence>
<evidence type="ECO:0000313" key="3">
    <source>
        <dbReference type="Proteomes" id="UP000182769"/>
    </source>
</evidence>
<dbReference type="InterPro" id="IPR026265">
    <property type="entry name" value="LptC"/>
</dbReference>
<evidence type="ECO:0000256" key="1">
    <source>
        <dbReference type="SAM" id="Phobius"/>
    </source>
</evidence>
<dbReference type="EMBL" id="CYHG01000003">
    <property type="protein sequence ID" value="CUB03249.1"/>
    <property type="molecule type" value="Genomic_DNA"/>
</dbReference>
<keyword evidence="1" id="KW-0472">Membrane</keyword>
<sequence>MLESVKKIAQHKGLAGIAAVAIVAAVVFLLGNRPTLYILEEQKLSEAPDFFLEGVQVKSFNVAGELQETIHADAANHYIQQHTKLTNPVITRSTGNISSVASADKGLIDDTSDSFTLSDNAIITRYQGQQESARVEALTITYNDENQSIHGQSQGKLITQQGITESDSIRFNLVDNTATLEGGVKGHYDVSKH</sequence>
<reference evidence="3" key="1">
    <citation type="submission" date="2015-08" db="EMBL/GenBank/DDBJ databases">
        <authorList>
            <person name="Varghese N."/>
        </authorList>
    </citation>
    <scope>NUCLEOTIDE SEQUENCE [LARGE SCALE GENOMIC DNA]</scope>
    <source>
        <strain evidence="3">JCM 18476</strain>
    </source>
</reference>
<dbReference type="RefSeq" id="WP_055462218.1">
    <property type="nucleotide sequence ID" value="NZ_CYHG01000003.1"/>
</dbReference>
<organism evidence="2 3">
    <name type="scientific">Marinomonas fungiae</name>
    <dbReference type="NCBI Taxonomy" id="1137284"/>
    <lineage>
        <taxon>Bacteria</taxon>
        <taxon>Pseudomonadati</taxon>
        <taxon>Pseudomonadota</taxon>
        <taxon>Gammaproteobacteria</taxon>
        <taxon>Oceanospirillales</taxon>
        <taxon>Oceanospirillaceae</taxon>
        <taxon>Marinomonas</taxon>
    </lineage>
</organism>
<dbReference type="Gene3D" id="2.60.450.10">
    <property type="entry name" value="Lipopolysaccharide (LPS) transport protein A like domain"/>
    <property type="match status" value="1"/>
</dbReference>
<dbReference type="GO" id="GO:0005886">
    <property type="term" value="C:plasma membrane"/>
    <property type="evidence" value="ECO:0007669"/>
    <property type="project" value="InterPro"/>
</dbReference>
<keyword evidence="1" id="KW-1133">Transmembrane helix</keyword>
<proteinExistence type="predicted"/>